<dbReference type="InterPro" id="IPR013249">
    <property type="entry name" value="RNA_pol_sigma70_r4_t2"/>
</dbReference>
<feature type="domain" description="CzcB-like C-terminal circularly permuted SH3-like" evidence="7">
    <location>
        <begin position="683"/>
        <end position="736"/>
    </location>
</feature>
<dbReference type="AlphaFoldDB" id="A0AAU7CNW5"/>
<accession>A0AAU7CNW5</accession>
<dbReference type="Gene3D" id="2.40.30.170">
    <property type="match status" value="1"/>
</dbReference>
<dbReference type="Pfam" id="PF25975">
    <property type="entry name" value="CzcB_C"/>
    <property type="match status" value="1"/>
</dbReference>
<dbReference type="RefSeq" id="WP_406699534.1">
    <property type="nucleotide sequence ID" value="NZ_CP155447.1"/>
</dbReference>
<dbReference type="GO" id="GO:0016987">
    <property type="term" value="F:sigma factor activity"/>
    <property type="evidence" value="ECO:0007669"/>
    <property type="project" value="InterPro"/>
</dbReference>
<comment type="subcellular location">
    <subcellularLocation>
        <location evidence="1">Cell envelope</location>
    </subcellularLocation>
</comment>
<dbReference type="InterPro" id="IPR036388">
    <property type="entry name" value="WH-like_DNA-bd_sf"/>
</dbReference>
<evidence type="ECO:0000256" key="2">
    <source>
        <dbReference type="ARBA" id="ARBA00023054"/>
    </source>
</evidence>
<keyword evidence="2 3" id="KW-0175">Coiled coil</keyword>
<dbReference type="GO" id="GO:0003677">
    <property type="term" value="F:DNA binding"/>
    <property type="evidence" value="ECO:0007669"/>
    <property type="project" value="InterPro"/>
</dbReference>
<gene>
    <name evidence="8" type="ORF">V5E97_11780</name>
</gene>
<dbReference type="InterPro" id="IPR013325">
    <property type="entry name" value="RNA_pol_sigma_r2"/>
</dbReference>
<feature type="coiled-coil region" evidence="3">
    <location>
        <begin position="392"/>
        <end position="459"/>
    </location>
</feature>
<evidence type="ECO:0000256" key="3">
    <source>
        <dbReference type="SAM" id="Coils"/>
    </source>
</evidence>
<dbReference type="Gene3D" id="2.40.50.100">
    <property type="match status" value="1"/>
</dbReference>
<evidence type="ECO:0000259" key="5">
    <source>
        <dbReference type="Pfam" id="PF04542"/>
    </source>
</evidence>
<dbReference type="SUPFAM" id="SSF88659">
    <property type="entry name" value="Sigma3 and sigma4 domains of RNA polymerase sigma factors"/>
    <property type="match status" value="1"/>
</dbReference>
<evidence type="ECO:0000313" key="8">
    <source>
        <dbReference type="EMBL" id="XBH06684.1"/>
    </source>
</evidence>
<organism evidence="8">
    <name type="scientific">Singulisphaera sp. Ch08</name>
    <dbReference type="NCBI Taxonomy" id="3120278"/>
    <lineage>
        <taxon>Bacteria</taxon>
        <taxon>Pseudomonadati</taxon>
        <taxon>Planctomycetota</taxon>
        <taxon>Planctomycetia</taxon>
        <taxon>Isosphaerales</taxon>
        <taxon>Isosphaeraceae</taxon>
        <taxon>Singulisphaera</taxon>
    </lineage>
</organism>
<sequence>MAGGRRGLTQRQIHTLFDVGPVAGLSDGQLLERFATRSGEGAELAFAALVDRHGPMVLHVSRAIVRDDHEAMDVFQATFLVLARKGRTLWVRDSLGPWLHRVACRAASRARHAAARRRRIEARRAAMADPRDCQHCVGDAKELAAIIHEELNRLPERFRSPVVLCDLEGHTCEEAARHLGCPVGTVASRLARARQRLRDRLRRRGLAPNTSLIAAAMSRQGPSTSISAALARSTANAAVQFVSIGAANQGAAVSLALELLHVMSISHWIKVTSLLLVMSGSATGLVAFAVKDAAVDNQVADAPPKIVGTNEIPGLQVKPGQFKVRPEQIGRLEASQTAEVFSLVEGQTKILSIVPEGTRLKKGEIVCELDSAAIRDHLTKQQVTQRSTEAAYNEAKLAREFAERGLKEYEEQIYPRELELAEKEILMAEERIEMADERVKRARNASDRLKELLNEQKGTKTAADIIASLDLDDRVDDARLRLQRERKALDIGRTNRSVLERTTRTRTIRQLRDEVKTAISRERAEHIRWEGVQSRTTFLQRQIENCRILAPSDGSVVYANDPNRIASGDQAQIQKGAIVRERQKLFSIPELDGPMRVLARFPEAIVDRITPGLPAKVEVHAFPDQLLEGVVENVAPLPDPSSYFNKDKKVYTTYISIMKGTPGLRPGLTADVSISLADLENVLTVPNQAVVRYENQDHVAVKTAERGIEWRVVTLGLSDGKRVEVKEGLNSGETIVPEPAPLLSDEQKEKISRAPSQSPARRKTSTNRPTMPPALLTKFQALSPEARQQLGNASPRDRELMLKKLDFTDVEIRQLNPIISPANPPR</sequence>
<dbReference type="InterPro" id="IPR014284">
    <property type="entry name" value="RNA_pol_sigma-70_dom"/>
</dbReference>
<dbReference type="InterPro" id="IPR013324">
    <property type="entry name" value="RNA_pol_sigma_r3/r4-like"/>
</dbReference>
<dbReference type="GO" id="GO:0030313">
    <property type="term" value="C:cell envelope"/>
    <property type="evidence" value="ECO:0007669"/>
    <property type="project" value="UniProtKB-SubCell"/>
</dbReference>
<name>A0AAU7CNW5_9BACT</name>
<feature type="domain" description="RNA polymerase sigma factor 70 region 4 type 2" evidence="6">
    <location>
        <begin position="146"/>
        <end position="197"/>
    </location>
</feature>
<reference evidence="8" key="1">
    <citation type="submission" date="2024-05" db="EMBL/GenBank/DDBJ databases">
        <title>Planctomycetes of the genus Singulisphaera possess chitinolytic capabilities.</title>
        <authorList>
            <person name="Ivanova A."/>
        </authorList>
    </citation>
    <scope>NUCLEOTIDE SEQUENCE</scope>
    <source>
        <strain evidence="8">Ch08T</strain>
    </source>
</reference>
<dbReference type="InterPro" id="IPR007627">
    <property type="entry name" value="RNA_pol_sigma70_r2"/>
</dbReference>
<dbReference type="InterPro" id="IPR058649">
    <property type="entry name" value="CzcB_C"/>
</dbReference>
<dbReference type="Pfam" id="PF08281">
    <property type="entry name" value="Sigma70_r4_2"/>
    <property type="match status" value="1"/>
</dbReference>
<dbReference type="SUPFAM" id="SSF88946">
    <property type="entry name" value="Sigma2 domain of RNA polymerase sigma factors"/>
    <property type="match status" value="1"/>
</dbReference>
<dbReference type="Pfam" id="PF04542">
    <property type="entry name" value="Sigma70_r2"/>
    <property type="match status" value="1"/>
</dbReference>
<evidence type="ECO:0000256" key="4">
    <source>
        <dbReference type="SAM" id="MobiDB-lite"/>
    </source>
</evidence>
<dbReference type="NCBIfam" id="TIGR02937">
    <property type="entry name" value="sigma70-ECF"/>
    <property type="match status" value="1"/>
</dbReference>
<dbReference type="PANTHER" id="PTHR32347:SF23">
    <property type="entry name" value="BLL5650 PROTEIN"/>
    <property type="match status" value="1"/>
</dbReference>
<dbReference type="GO" id="GO:0006352">
    <property type="term" value="P:DNA-templated transcription initiation"/>
    <property type="evidence" value="ECO:0007669"/>
    <property type="project" value="InterPro"/>
</dbReference>
<proteinExistence type="predicted"/>
<protein>
    <submittedName>
        <fullName evidence="8">Sigma-70 family RNA polymerase sigma factor</fullName>
    </submittedName>
</protein>
<evidence type="ECO:0000259" key="6">
    <source>
        <dbReference type="Pfam" id="PF08281"/>
    </source>
</evidence>
<feature type="domain" description="RNA polymerase sigma-70 region 2" evidence="5">
    <location>
        <begin position="49"/>
        <end position="116"/>
    </location>
</feature>
<feature type="region of interest" description="Disordered" evidence="4">
    <location>
        <begin position="730"/>
        <end position="773"/>
    </location>
</feature>
<dbReference type="Gene3D" id="1.10.1740.10">
    <property type="match status" value="1"/>
</dbReference>
<dbReference type="PANTHER" id="PTHR32347">
    <property type="entry name" value="EFFLUX SYSTEM COMPONENT YKNX-RELATED"/>
    <property type="match status" value="1"/>
</dbReference>
<dbReference type="InterPro" id="IPR050465">
    <property type="entry name" value="UPF0194_transport"/>
</dbReference>
<evidence type="ECO:0000259" key="7">
    <source>
        <dbReference type="Pfam" id="PF25975"/>
    </source>
</evidence>
<dbReference type="Gene3D" id="1.10.10.10">
    <property type="entry name" value="Winged helix-like DNA-binding domain superfamily/Winged helix DNA-binding domain"/>
    <property type="match status" value="1"/>
</dbReference>
<dbReference type="EMBL" id="CP155447">
    <property type="protein sequence ID" value="XBH06684.1"/>
    <property type="molecule type" value="Genomic_DNA"/>
</dbReference>
<dbReference type="Gene3D" id="1.10.287.470">
    <property type="entry name" value="Helix hairpin bin"/>
    <property type="match status" value="1"/>
</dbReference>
<evidence type="ECO:0000256" key="1">
    <source>
        <dbReference type="ARBA" id="ARBA00004196"/>
    </source>
</evidence>
<dbReference type="Gene3D" id="2.40.420.20">
    <property type="match status" value="1"/>
</dbReference>